<protein>
    <submittedName>
        <fullName evidence="2">Uncharacterized protein YxeA</fullName>
    </submittedName>
</protein>
<keyword evidence="3" id="KW-1185">Reference proteome</keyword>
<feature type="transmembrane region" description="Helical" evidence="1">
    <location>
        <begin position="7"/>
        <end position="28"/>
    </location>
</feature>
<comment type="caution">
    <text evidence="2">The sequence shown here is derived from an EMBL/GenBank/DDBJ whole genome shotgun (WGS) entry which is preliminary data.</text>
</comment>
<accession>A0ABT9VIU5</accession>
<proteinExistence type="predicted"/>
<organism evidence="2 3">
    <name type="scientific">Alkalibacillus salilacus</name>
    <dbReference type="NCBI Taxonomy" id="284582"/>
    <lineage>
        <taxon>Bacteria</taxon>
        <taxon>Bacillati</taxon>
        <taxon>Bacillota</taxon>
        <taxon>Bacilli</taxon>
        <taxon>Bacillales</taxon>
        <taxon>Bacillaceae</taxon>
        <taxon>Alkalibacillus</taxon>
    </lineage>
</organism>
<gene>
    <name evidence="2" type="ORF">J2S77_002841</name>
</gene>
<keyword evidence="1" id="KW-1133">Transmembrane helix</keyword>
<dbReference type="Proteomes" id="UP001224359">
    <property type="component" value="Unassembled WGS sequence"/>
</dbReference>
<dbReference type="EMBL" id="JAUSTQ010000020">
    <property type="protein sequence ID" value="MDQ0160834.1"/>
    <property type="molecule type" value="Genomic_DNA"/>
</dbReference>
<sequence>MEKRYRNLKILTITLAICLAIMIGYYIFYLTPKSSWDLYMSIKGSDNVTEVEELSSDSVNIQLQQEDLNYIRNHPEVRLMQLTAIDFGDRSYIITTDPGHDRMEITNIEEIPSEVMNELKELSP</sequence>
<evidence type="ECO:0000313" key="3">
    <source>
        <dbReference type="Proteomes" id="UP001224359"/>
    </source>
</evidence>
<evidence type="ECO:0000256" key="1">
    <source>
        <dbReference type="SAM" id="Phobius"/>
    </source>
</evidence>
<evidence type="ECO:0000313" key="2">
    <source>
        <dbReference type="EMBL" id="MDQ0160834.1"/>
    </source>
</evidence>
<dbReference type="RefSeq" id="WP_306978358.1">
    <property type="nucleotide sequence ID" value="NZ_JAUSTQ010000020.1"/>
</dbReference>
<keyword evidence="1" id="KW-0812">Transmembrane</keyword>
<name>A0ABT9VIU5_9BACI</name>
<keyword evidence="1" id="KW-0472">Membrane</keyword>
<reference evidence="2 3" key="1">
    <citation type="submission" date="2023-07" db="EMBL/GenBank/DDBJ databases">
        <title>Genomic Encyclopedia of Type Strains, Phase IV (KMG-IV): sequencing the most valuable type-strain genomes for metagenomic binning, comparative biology and taxonomic classification.</title>
        <authorList>
            <person name="Goeker M."/>
        </authorList>
    </citation>
    <scope>NUCLEOTIDE SEQUENCE [LARGE SCALE GENOMIC DNA]</scope>
    <source>
        <strain evidence="2 3">DSM 16460</strain>
    </source>
</reference>